<dbReference type="EMBL" id="MHLB01000031">
    <property type="protein sequence ID" value="OGZ01791.1"/>
    <property type="molecule type" value="Genomic_DNA"/>
</dbReference>
<feature type="transmembrane region" description="Helical" evidence="5">
    <location>
        <begin position="213"/>
        <end position="232"/>
    </location>
</feature>
<dbReference type="AlphaFoldDB" id="A0A1G2CMC1"/>
<feature type="transmembrane region" description="Helical" evidence="5">
    <location>
        <begin position="34"/>
        <end position="52"/>
    </location>
</feature>
<evidence type="ECO:0000313" key="8">
    <source>
        <dbReference type="Proteomes" id="UP000178348"/>
    </source>
</evidence>
<reference evidence="7 8" key="1">
    <citation type="journal article" date="2016" name="Nat. Commun.">
        <title>Thousands of microbial genomes shed light on interconnected biogeochemical processes in an aquifer system.</title>
        <authorList>
            <person name="Anantharaman K."/>
            <person name="Brown C.T."/>
            <person name="Hug L.A."/>
            <person name="Sharon I."/>
            <person name="Castelle C.J."/>
            <person name="Probst A.J."/>
            <person name="Thomas B.C."/>
            <person name="Singh A."/>
            <person name="Wilkins M.J."/>
            <person name="Karaoz U."/>
            <person name="Brodie E.L."/>
            <person name="Williams K.H."/>
            <person name="Hubbard S.S."/>
            <person name="Banfield J.F."/>
        </authorList>
    </citation>
    <scope>NUCLEOTIDE SEQUENCE [LARGE SCALE GENOMIC DNA]</scope>
</reference>
<evidence type="ECO:0000259" key="6">
    <source>
        <dbReference type="Pfam" id="PF04932"/>
    </source>
</evidence>
<feature type="transmembrane region" description="Helical" evidence="5">
    <location>
        <begin position="72"/>
        <end position="91"/>
    </location>
</feature>
<dbReference type="InterPro" id="IPR051533">
    <property type="entry name" value="WaaL-like"/>
</dbReference>
<name>A0A1G2CMC1_9BACT</name>
<feature type="transmembrane region" description="Helical" evidence="5">
    <location>
        <begin position="136"/>
        <end position="161"/>
    </location>
</feature>
<keyword evidence="4 5" id="KW-0472">Membrane</keyword>
<protein>
    <recommendedName>
        <fullName evidence="6">O-antigen ligase-related domain-containing protein</fullName>
    </recommendedName>
</protein>
<dbReference type="PANTHER" id="PTHR37422:SF13">
    <property type="entry name" value="LIPOPOLYSACCHARIDE BIOSYNTHESIS PROTEIN PA4999-RELATED"/>
    <property type="match status" value="1"/>
</dbReference>
<dbReference type="Pfam" id="PF04932">
    <property type="entry name" value="Wzy_C"/>
    <property type="match status" value="1"/>
</dbReference>
<dbReference type="Proteomes" id="UP000178348">
    <property type="component" value="Unassembled WGS sequence"/>
</dbReference>
<evidence type="ECO:0000256" key="3">
    <source>
        <dbReference type="ARBA" id="ARBA00022989"/>
    </source>
</evidence>
<gene>
    <name evidence="7" type="ORF">A2946_04005</name>
</gene>
<feature type="transmembrane region" description="Helical" evidence="5">
    <location>
        <begin position="267"/>
        <end position="288"/>
    </location>
</feature>
<comment type="subcellular location">
    <subcellularLocation>
        <location evidence="1">Membrane</location>
        <topology evidence="1">Multi-pass membrane protein</topology>
    </subcellularLocation>
</comment>
<dbReference type="InterPro" id="IPR007016">
    <property type="entry name" value="O-antigen_ligase-rel_domated"/>
</dbReference>
<sequence length="468" mass="53229">MFLKLSKFFLYASVFSVVVVLSSTFFPFIGGKYYFFRTAIELALISLLLWWAFEARDGELEKRFAKILDKPIFLAVSAFALAFLLACVFADDSAAAFWSNYERGEGGFQMLHYYAFFVLLTVVFERREEWTRMFQVSLVAAVGMIMYGVVALLGVQGFIAAPGSGDGGFWSRLFSNARFQGSLGNPAYVAPYLIFSMFYAFYLWFMRKNGSRLLLNLGYGALILFFLTFFVLSQTRGGFLGLVAGIAAFFAYVIFSAEQKIKKRAGAGLLACIIVGGIIFAFRGELIAKNIPGSRFLNISITEQTAQTRFWTWGSAWQGFKEKPFFGWGPENFSTVFDKYFDPRHFVPGKQTETWFDRAHSVVFDYLAETGLIGLISYLGMFAALYYQFFRRRNGEQKMQSDPHVRLPANAMMPARQSSILRGLLFALPVAYFVQAILLFDVLPIYLNLFLFFAFALFELSYIHERQS</sequence>
<feature type="domain" description="O-antigen ligase-related" evidence="6">
    <location>
        <begin position="222"/>
        <end position="379"/>
    </location>
</feature>
<proteinExistence type="predicted"/>
<feature type="transmembrane region" description="Helical" evidence="5">
    <location>
        <begin position="445"/>
        <end position="463"/>
    </location>
</feature>
<feature type="transmembrane region" description="Helical" evidence="5">
    <location>
        <begin position="238"/>
        <end position="255"/>
    </location>
</feature>
<evidence type="ECO:0000256" key="5">
    <source>
        <dbReference type="SAM" id="Phobius"/>
    </source>
</evidence>
<evidence type="ECO:0000256" key="1">
    <source>
        <dbReference type="ARBA" id="ARBA00004141"/>
    </source>
</evidence>
<organism evidence="7 8">
    <name type="scientific">Candidatus Liptonbacteria bacterium RIFCSPLOWO2_01_FULL_53_13</name>
    <dbReference type="NCBI Taxonomy" id="1798651"/>
    <lineage>
        <taxon>Bacteria</taxon>
        <taxon>Candidatus Liptoniibacteriota</taxon>
    </lineage>
</organism>
<comment type="caution">
    <text evidence="7">The sequence shown here is derived from an EMBL/GenBank/DDBJ whole genome shotgun (WGS) entry which is preliminary data.</text>
</comment>
<dbReference type="PANTHER" id="PTHR37422">
    <property type="entry name" value="TEICHURONIC ACID BIOSYNTHESIS PROTEIN TUAE"/>
    <property type="match status" value="1"/>
</dbReference>
<evidence type="ECO:0000256" key="4">
    <source>
        <dbReference type="ARBA" id="ARBA00023136"/>
    </source>
</evidence>
<feature type="transmembrane region" description="Helical" evidence="5">
    <location>
        <begin position="106"/>
        <end position="124"/>
    </location>
</feature>
<feature type="transmembrane region" description="Helical" evidence="5">
    <location>
        <begin position="188"/>
        <end position="206"/>
    </location>
</feature>
<feature type="transmembrane region" description="Helical" evidence="5">
    <location>
        <begin position="420"/>
        <end position="439"/>
    </location>
</feature>
<dbReference type="GO" id="GO:0016020">
    <property type="term" value="C:membrane"/>
    <property type="evidence" value="ECO:0007669"/>
    <property type="project" value="UniProtKB-SubCell"/>
</dbReference>
<evidence type="ECO:0000313" key="7">
    <source>
        <dbReference type="EMBL" id="OGZ01791.1"/>
    </source>
</evidence>
<accession>A0A1G2CMC1</accession>
<feature type="transmembrane region" description="Helical" evidence="5">
    <location>
        <begin position="9"/>
        <end position="28"/>
    </location>
</feature>
<keyword evidence="2 5" id="KW-0812">Transmembrane</keyword>
<feature type="transmembrane region" description="Helical" evidence="5">
    <location>
        <begin position="371"/>
        <end position="390"/>
    </location>
</feature>
<evidence type="ECO:0000256" key="2">
    <source>
        <dbReference type="ARBA" id="ARBA00022692"/>
    </source>
</evidence>
<keyword evidence="3 5" id="KW-1133">Transmembrane helix</keyword>